<dbReference type="GO" id="GO:0120015">
    <property type="term" value="F:sterol transfer activity"/>
    <property type="evidence" value="ECO:0007669"/>
    <property type="project" value="TreeGrafter"/>
</dbReference>
<evidence type="ECO:0000256" key="3">
    <source>
        <dbReference type="ARBA" id="ARBA00022989"/>
    </source>
</evidence>
<gene>
    <name evidence="7" type="ORF">Ocin01_13412</name>
</gene>
<feature type="compositionally biased region" description="Polar residues" evidence="5">
    <location>
        <begin position="23"/>
        <end position="34"/>
    </location>
</feature>
<dbReference type="GO" id="GO:0005789">
    <property type="term" value="C:endoplasmic reticulum membrane"/>
    <property type="evidence" value="ECO:0007669"/>
    <property type="project" value="UniProtKB-ARBA"/>
</dbReference>
<feature type="region of interest" description="Disordered" evidence="5">
    <location>
        <begin position="163"/>
        <end position="254"/>
    </location>
</feature>
<keyword evidence="2" id="KW-0812">Transmembrane</keyword>
<dbReference type="InterPro" id="IPR011993">
    <property type="entry name" value="PH-like_dom_sf"/>
</dbReference>
<name>A0A1D2MK46_ORCCI</name>
<dbReference type="STRING" id="48709.A0A1D2MK46"/>
<evidence type="ECO:0000256" key="5">
    <source>
        <dbReference type="SAM" id="MobiDB-lite"/>
    </source>
</evidence>
<feature type="region of interest" description="Disordered" evidence="5">
    <location>
        <begin position="283"/>
        <end position="303"/>
    </location>
</feature>
<feature type="compositionally biased region" description="Polar residues" evidence="5">
    <location>
        <begin position="84"/>
        <end position="93"/>
    </location>
</feature>
<feature type="compositionally biased region" description="Polar residues" evidence="5">
    <location>
        <begin position="318"/>
        <end position="334"/>
    </location>
</feature>
<evidence type="ECO:0000256" key="4">
    <source>
        <dbReference type="ARBA" id="ARBA00023136"/>
    </source>
</evidence>
<dbReference type="OrthoDB" id="2162691at2759"/>
<feature type="region of interest" description="Disordered" evidence="5">
    <location>
        <begin position="1"/>
        <end position="138"/>
    </location>
</feature>
<keyword evidence="8" id="KW-1185">Reference proteome</keyword>
<reference evidence="7 8" key="1">
    <citation type="journal article" date="2016" name="Genome Biol. Evol.">
        <title>Gene Family Evolution Reflects Adaptation to Soil Environmental Stressors in the Genome of the Collembolan Orchesella cincta.</title>
        <authorList>
            <person name="Faddeeva-Vakhrusheva A."/>
            <person name="Derks M.F."/>
            <person name="Anvar S.Y."/>
            <person name="Agamennone V."/>
            <person name="Suring W."/>
            <person name="Smit S."/>
            <person name="van Straalen N.M."/>
            <person name="Roelofs D."/>
        </authorList>
    </citation>
    <scope>NUCLEOTIDE SEQUENCE [LARGE SCALE GENOMIC DNA]</scope>
    <source>
        <tissue evidence="7">Mixed pool</tissue>
    </source>
</reference>
<dbReference type="Gene3D" id="2.30.29.30">
    <property type="entry name" value="Pleckstrin-homology domain (PH domain)/Phosphotyrosine-binding domain (PTB)"/>
    <property type="match status" value="1"/>
</dbReference>
<feature type="compositionally biased region" description="Low complexity" evidence="5">
    <location>
        <begin position="115"/>
        <end position="128"/>
    </location>
</feature>
<feature type="compositionally biased region" description="Low complexity" evidence="5">
    <location>
        <begin position="222"/>
        <end position="232"/>
    </location>
</feature>
<feature type="compositionally biased region" description="Acidic residues" evidence="5">
    <location>
        <begin position="183"/>
        <end position="206"/>
    </location>
</feature>
<dbReference type="GO" id="GO:0032366">
    <property type="term" value="P:intracellular sterol transport"/>
    <property type="evidence" value="ECO:0007669"/>
    <property type="project" value="TreeGrafter"/>
</dbReference>
<dbReference type="GO" id="GO:0005886">
    <property type="term" value="C:plasma membrane"/>
    <property type="evidence" value="ECO:0007669"/>
    <property type="project" value="TreeGrafter"/>
</dbReference>
<dbReference type="FunFam" id="2.30.29.30:FF:000008">
    <property type="entry name" value="GRAM domain containing 1B"/>
    <property type="match status" value="1"/>
</dbReference>
<dbReference type="Proteomes" id="UP000094527">
    <property type="component" value="Unassembled WGS sequence"/>
</dbReference>
<evidence type="ECO:0000256" key="1">
    <source>
        <dbReference type="ARBA" id="ARBA00004167"/>
    </source>
</evidence>
<feature type="compositionally biased region" description="Low complexity" evidence="5">
    <location>
        <begin position="39"/>
        <end position="78"/>
    </location>
</feature>
<evidence type="ECO:0000313" key="8">
    <source>
        <dbReference type="Proteomes" id="UP000094527"/>
    </source>
</evidence>
<keyword evidence="3" id="KW-1133">Transmembrane helix</keyword>
<dbReference type="AlphaFoldDB" id="A0A1D2MK46"/>
<accession>A0A1D2MK46</accession>
<dbReference type="GO" id="GO:0140268">
    <property type="term" value="C:endoplasmic reticulum-plasma membrane contact site"/>
    <property type="evidence" value="ECO:0007669"/>
    <property type="project" value="TreeGrafter"/>
</dbReference>
<feature type="compositionally biased region" description="Polar residues" evidence="5">
    <location>
        <begin position="100"/>
        <end position="114"/>
    </location>
</feature>
<comment type="subcellular location">
    <subcellularLocation>
        <location evidence="1">Membrane</location>
        <topology evidence="1">Single-pass membrane protein</topology>
    </subcellularLocation>
</comment>
<evidence type="ECO:0000313" key="7">
    <source>
        <dbReference type="EMBL" id="ODM93272.1"/>
    </source>
</evidence>
<feature type="compositionally biased region" description="Basic residues" evidence="5">
    <location>
        <begin position="212"/>
        <end position="221"/>
    </location>
</feature>
<dbReference type="InterPro" id="IPR004182">
    <property type="entry name" value="GRAM"/>
</dbReference>
<dbReference type="SMART" id="SM00568">
    <property type="entry name" value="GRAM"/>
    <property type="match status" value="1"/>
</dbReference>
<sequence>MSDGERIFHASSEASGAHCDAKCSNSDSMTSTSPGGNGSNNSIAGVVSNSVPSHPGSSAVSSTSSTVVGASVSQSSTTKHGESEQTGNSSNNGSKREESNNTNSDVSLDTFHTPSTSLHSLSVSSSSTRINGSNTRRLSDFHSELNQYRQEDQKLFEEEEEITNELGTVSAPVPVTVNNTSEEPLDSPSDNEDVACEVGIDDDQQQEESNKKSHRQQHKRQSSAGSQCSLSSNPENSQFKTADAHSSDSDVSRNSGTTGGFIFDSCSISTSVLAKEDLDRASLRSDHSHSGEHLNTSVESVEVGATGEPALVRRSEQFPGSSKHVSSQGPTSSIKPRIKKKMWYQQIFSTSYKTRSGDFKKIFKDLPAKERLIVDYSCALQKEILLQGRMYVSQNYVSFYANIFGWETQISVSFKEIESITKEKTALIIPNAIQISTMTEKFFFSSFVTRDQTYVMLFKLWQSALLEDHMSKKELWRLVHTCYGEELGVTSEDESEDLLCPPFVAASSVQTLISDVDGMKSIEIDPDVSFDVFLPIL</sequence>
<dbReference type="PANTHER" id="PTHR23319">
    <property type="entry name" value="GRAM DOMAIN CONTAINING 1B, ISOFORM E"/>
    <property type="match status" value="1"/>
</dbReference>
<dbReference type="PANTHER" id="PTHR23319:SF4">
    <property type="entry name" value="GRAM DOMAIN CONTAINING 1B, ISOFORM E"/>
    <property type="match status" value="1"/>
</dbReference>
<proteinExistence type="predicted"/>
<evidence type="ECO:0000256" key="2">
    <source>
        <dbReference type="ARBA" id="ARBA00022692"/>
    </source>
</evidence>
<evidence type="ECO:0000259" key="6">
    <source>
        <dbReference type="SMART" id="SM00568"/>
    </source>
</evidence>
<feature type="compositionally biased region" description="Basic and acidic residues" evidence="5">
    <location>
        <begin position="242"/>
        <end position="251"/>
    </location>
</feature>
<dbReference type="InterPro" id="IPR051482">
    <property type="entry name" value="Cholesterol_transport"/>
</dbReference>
<dbReference type="Pfam" id="PF02893">
    <property type="entry name" value="GRAM"/>
    <property type="match status" value="1"/>
</dbReference>
<feature type="region of interest" description="Disordered" evidence="5">
    <location>
        <begin position="315"/>
        <end position="334"/>
    </location>
</feature>
<organism evidence="7 8">
    <name type="scientific">Orchesella cincta</name>
    <name type="common">Springtail</name>
    <name type="synonym">Podura cincta</name>
    <dbReference type="NCBI Taxonomy" id="48709"/>
    <lineage>
        <taxon>Eukaryota</taxon>
        <taxon>Metazoa</taxon>
        <taxon>Ecdysozoa</taxon>
        <taxon>Arthropoda</taxon>
        <taxon>Hexapoda</taxon>
        <taxon>Collembola</taxon>
        <taxon>Entomobryomorpha</taxon>
        <taxon>Entomobryoidea</taxon>
        <taxon>Orchesellidae</taxon>
        <taxon>Orchesellinae</taxon>
        <taxon>Orchesella</taxon>
    </lineage>
</organism>
<dbReference type="CDD" id="cd13220">
    <property type="entry name" value="PH-GRAM_GRAMDC"/>
    <property type="match status" value="1"/>
</dbReference>
<keyword evidence="4" id="KW-0472">Membrane</keyword>
<dbReference type="GO" id="GO:0032934">
    <property type="term" value="F:sterol binding"/>
    <property type="evidence" value="ECO:0007669"/>
    <property type="project" value="TreeGrafter"/>
</dbReference>
<dbReference type="EMBL" id="LJIJ01001033">
    <property type="protein sequence ID" value="ODM93272.1"/>
    <property type="molecule type" value="Genomic_DNA"/>
</dbReference>
<feature type="domain" description="GRAM" evidence="6">
    <location>
        <begin position="357"/>
        <end position="424"/>
    </location>
</feature>
<protein>
    <submittedName>
        <fullName evidence="7">GRAM domain-containing protein 1B</fullName>
    </submittedName>
</protein>
<comment type="caution">
    <text evidence="7">The sequence shown here is derived from an EMBL/GenBank/DDBJ whole genome shotgun (WGS) entry which is preliminary data.</text>
</comment>
<feature type="compositionally biased region" description="Basic and acidic residues" evidence="5">
    <location>
        <begin position="283"/>
        <end position="292"/>
    </location>
</feature>